<proteinExistence type="predicted"/>
<comment type="caution">
    <text evidence="1">The sequence shown here is derived from an EMBL/GenBank/DDBJ whole genome shotgun (WGS) entry which is preliminary data.</text>
</comment>
<name>A0ABQ7EIK7_BRACR</name>
<organism evidence="1 2">
    <name type="scientific">Brassica cretica</name>
    <name type="common">Mustard</name>
    <dbReference type="NCBI Taxonomy" id="69181"/>
    <lineage>
        <taxon>Eukaryota</taxon>
        <taxon>Viridiplantae</taxon>
        <taxon>Streptophyta</taxon>
        <taxon>Embryophyta</taxon>
        <taxon>Tracheophyta</taxon>
        <taxon>Spermatophyta</taxon>
        <taxon>Magnoliopsida</taxon>
        <taxon>eudicotyledons</taxon>
        <taxon>Gunneridae</taxon>
        <taxon>Pentapetalae</taxon>
        <taxon>rosids</taxon>
        <taxon>malvids</taxon>
        <taxon>Brassicales</taxon>
        <taxon>Brassicaceae</taxon>
        <taxon>Brassiceae</taxon>
        <taxon>Brassica</taxon>
    </lineage>
</organism>
<gene>
    <name evidence="1" type="ORF">DY000_02023121</name>
</gene>
<dbReference type="Proteomes" id="UP000266723">
    <property type="component" value="Unassembled WGS sequence"/>
</dbReference>
<keyword evidence="2" id="KW-1185">Reference proteome</keyword>
<evidence type="ECO:0000313" key="1">
    <source>
        <dbReference type="EMBL" id="KAF3596393.1"/>
    </source>
</evidence>
<protein>
    <submittedName>
        <fullName evidence="1">Uncharacterized protein</fullName>
    </submittedName>
</protein>
<evidence type="ECO:0000313" key="2">
    <source>
        <dbReference type="Proteomes" id="UP000266723"/>
    </source>
</evidence>
<reference evidence="1 2" key="1">
    <citation type="journal article" date="2020" name="BMC Genomics">
        <title>Intraspecific diversification of the crop wild relative Brassica cretica Lam. using demographic model selection.</title>
        <authorList>
            <person name="Kioukis A."/>
            <person name="Michalopoulou V.A."/>
            <person name="Briers L."/>
            <person name="Pirintsos S."/>
            <person name="Studholme D.J."/>
            <person name="Pavlidis P."/>
            <person name="Sarris P.F."/>
        </authorList>
    </citation>
    <scope>NUCLEOTIDE SEQUENCE [LARGE SCALE GENOMIC DNA]</scope>
    <source>
        <strain evidence="2">cv. PFS-1207/04</strain>
    </source>
</reference>
<dbReference type="EMBL" id="QGKV02000299">
    <property type="protein sequence ID" value="KAF3596393.1"/>
    <property type="molecule type" value="Genomic_DNA"/>
</dbReference>
<sequence>MMSIHVLTHESMTVYSMYKHAYANSLAVKCAAYSMYKHAYANSLAVKWALGPWTTTFDSAGCTSIKAALMTSYSWKVLPPYGLSINAFPWLCWFICTSRNQLIFENKPSTAPEIVARAIIASREWEQAQIHFDAPTAPKISLPGFSLDFLKSGWIGSWKRLMFSRSYLLSLHGGGASDSSSPLKYDRSQHQPYLAQIRFPSARQSFRVGTATD</sequence>
<accession>A0ABQ7EIK7</accession>